<dbReference type="Proteomes" id="UP000830434">
    <property type="component" value="Chromosome"/>
</dbReference>
<keyword evidence="1" id="KW-1133">Transmembrane helix</keyword>
<gene>
    <name evidence="2" type="ORF">M0R88_03070</name>
</gene>
<organism evidence="2 3">
    <name type="scientific">Halorussus gelatinilyticus</name>
    <dbReference type="NCBI Taxonomy" id="2937524"/>
    <lineage>
        <taxon>Archaea</taxon>
        <taxon>Methanobacteriati</taxon>
        <taxon>Methanobacteriota</taxon>
        <taxon>Stenosarchaea group</taxon>
        <taxon>Halobacteria</taxon>
        <taxon>Halobacteriales</taxon>
        <taxon>Haladaptataceae</taxon>
        <taxon>Halorussus</taxon>
    </lineage>
</organism>
<protein>
    <submittedName>
        <fullName evidence="2">Uncharacterized protein</fullName>
    </submittedName>
</protein>
<reference evidence="2" key="1">
    <citation type="submission" date="2022-04" db="EMBL/GenBank/DDBJ databases">
        <title>Diverse halophilic archaea isolated from saline environments.</title>
        <authorList>
            <person name="Cui H.-L."/>
        </authorList>
    </citation>
    <scope>NUCLEOTIDE SEQUENCE</scope>
    <source>
        <strain evidence="2">XZYJT40</strain>
    </source>
</reference>
<accession>A0A8U0IKD9</accession>
<dbReference type="KEGG" id="haxz:M0R88_03070"/>
<dbReference type="AlphaFoldDB" id="A0A8U0IKD9"/>
<evidence type="ECO:0000313" key="3">
    <source>
        <dbReference type="Proteomes" id="UP000830434"/>
    </source>
</evidence>
<keyword evidence="1" id="KW-0472">Membrane</keyword>
<name>A0A8U0IKD9_9EURY</name>
<feature type="transmembrane region" description="Helical" evidence="1">
    <location>
        <begin position="27"/>
        <end position="52"/>
    </location>
</feature>
<sequence>MESPESGRTNANSDIGRSVASIVGAGIMGYVLVNIEIAVAIMAGGVIAELIYAGYKRVVS</sequence>
<keyword evidence="3" id="KW-1185">Reference proteome</keyword>
<dbReference type="GeneID" id="72188803"/>
<evidence type="ECO:0000313" key="2">
    <source>
        <dbReference type="EMBL" id="UPW01091.1"/>
    </source>
</evidence>
<evidence type="ECO:0000256" key="1">
    <source>
        <dbReference type="SAM" id="Phobius"/>
    </source>
</evidence>
<proteinExistence type="predicted"/>
<keyword evidence="1" id="KW-0812">Transmembrane</keyword>
<dbReference type="RefSeq" id="WP_248655497.1">
    <property type="nucleotide sequence ID" value="NZ_CP096658.1"/>
</dbReference>
<dbReference type="EMBL" id="CP096658">
    <property type="protein sequence ID" value="UPW01091.1"/>
    <property type="molecule type" value="Genomic_DNA"/>
</dbReference>